<keyword evidence="5 7" id="KW-1133">Transmembrane helix</keyword>
<dbReference type="InterPro" id="IPR011701">
    <property type="entry name" value="MFS"/>
</dbReference>
<evidence type="ECO:0000313" key="10">
    <source>
        <dbReference type="Proteomes" id="UP000655830"/>
    </source>
</evidence>
<dbReference type="SUPFAM" id="SSF103473">
    <property type="entry name" value="MFS general substrate transporter"/>
    <property type="match status" value="1"/>
</dbReference>
<keyword evidence="10" id="KW-1185">Reference proteome</keyword>
<protein>
    <submittedName>
        <fullName evidence="9">MFS transporter</fullName>
    </submittedName>
</protein>
<evidence type="ECO:0000256" key="1">
    <source>
        <dbReference type="ARBA" id="ARBA00004651"/>
    </source>
</evidence>
<dbReference type="GO" id="GO:0005886">
    <property type="term" value="C:plasma membrane"/>
    <property type="evidence" value="ECO:0007669"/>
    <property type="project" value="UniProtKB-SubCell"/>
</dbReference>
<accession>A0A926IE54</accession>
<feature type="domain" description="Major facilitator superfamily (MFS) profile" evidence="8">
    <location>
        <begin position="5"/>
        <end position="385"/>
    </location>
</feature>
<reference evidence="9" key="1">
    <citation type="submission" date="2020-08" db="EMBL/GenBank/DDBJ databases">
        <title>Genome public.</title>
        <authorList>
            <person name="Liu C."/>
            <person name="Sun Q."/>
        </authorList>
    </citation>
    <scope>NUCLEOTIDE SEQUENCE</scope>
    <source>
        <strain evidence="9">NSJ-12</strain>
    </source>
</reference>
<feature type="transmembrane region" description="Helical" evidence="7">
    <location>
        <begin position="209"/>
        <end position="228"/>
    </location>
</feature>
<comment type="caution">
    <text evidence="9">The sequence shown here is derived from an EMBL/GenBank/DDBJ whole genome shotgun (WGS) entry which is preliminary data.</text>
</comment>
<name>A0A926IE54_9FIRM</name>
<evidence type="ECO:0000256" key="2">
    <source>
        <dbReference type="ARBA" id="ARBA00022448"/>
    </source>
</evidence>
<evidence type="ECO:0000313" key="9">
    <source>
        <dbReference type="EMBL" id="MBC8579398.1"/>
    </source>
</evidence>
<dbReference type="Pfam" id="PF07690">
    <property type="entry name" value="MFS_1"/>
    <property type="match status" value="1"/>
</dbReference>
<evidence type="ECO:0000256" key="7">
    <source>
        <dbReference type="SAM" id="Phobius"/>
    </source>
</evidence>
<feature type="transmembrane region" description="Helical" evidence="7">
    <location>
        <begin position="248"/>
        <end position="269"/>
    </location>
</feature>
<dbReference type="RefSeq" id="WP_249332479.1">
    <property type="nucleotide sequence ID" value="NZ_JACRSY010000010.1"/>
</dbReference>
<dbReference type="EMBL" id="JACRSY010000010">
    <property type="protein sequence ID" value="MBC8579398.1"/>
    <property type="molecule type" value="Genomic_DNA"/>
</dbReference>
<evidence type="ECO:0000256" key="3">
    <source>
        <dbReference type="ARBA" id="ARBA00022475"/>
    </source>
</evidence>
<dbReference type="PANTHER" id="PTHR43414">
    <property type="entry name" value="MULTIDRUG RESISTANCE PROTEIN MDTG"/>
    <property type="match status" value="1"/>
</dbReference>
<dbReference type="Gene3D" id="1.20.1250.20">
    <property type="entry name" value="MFS general substrate transporter like domains"/>
    <property type="match status" value="1"/>
</dbReference>
<proteinExistence type="predicted"/>
<evidence type="ECO:0000256" key="6">
    <source>
        <dbReference type="ARBA" id="ARBA00023136"/>
    </source>
</evidence>
<dbReference type="AlphaFoldDB" id="A0A926IE54"/>
<dbReference type="Proteomes" id="UP000655830">
    <property type="component" value="Unassembled WGS sequence"/>
</dbReference>
<feature type="transmembrane region" description="Helical" evidence="7">
    <location>
        <begin position="364"/>
        <end position="380"/>
    </location>
</feature>
<feature type="transmembrane region" description="Helical" evidence="7">
    <location>
        <begin position="38"/>
        <end position="59"/>
    </location>
</feature>
<gene>
    <name evidence="9" type="ORF">H8718_07640</name>
</gene>
<dbReference type="CDD" id="cd17325">
    <property type="entry name" value="MFS_MdtG_SLC18_like"/>
    <property type="match status" value="1"/>
</dbReference>
<dbReference type="InterPro" id="IPR036259">
    <property type="entry name" value="MFS_trans_sf"/>
</dbReference>
<comment type="subcellular location">
    <subcellularLocation>
        <location evidence="1">Cell membrane</location>
        <topology evidence="1">Multi-pass membrane protein</topology>
    </subcellularLocation>
</comment>
<organism evidence="9 10">
    <name type="scientific">Zhenhengia yiwuensis</name>
    <dbReference type="NCBI Taxonomy" id="2763666"/>
    <lineage>
        <taxon>Bacteria</taxon>
        <taxon>Bacillati</taxon>
        <taxon>Bacillota</taxon>
        <taxon>Clostridia</taxon>
        <taxon>Lachnospirales</taxon>
        <taxon>Lachnospiraceae</taxon>
        <taxon>Zhenhengia</taxon>
    </lineage>
</organism>
<keyword evidence="6 7" id="KW-0472">Membrane</keyword>
<feature type="transmembrane region" description="Helical" evidence="7">
    <location>
        <begin position="71"/>
        <end position="90"/>
    </location>
</feature>
<feature type="transmembrane region" description="Helical" evidence="7">
    <location>
        <begin position="129"/>
        <end position="152"/>
    </location>
</feature>
<dbReference type="GO" id="GO:0022857">
    <property type="term" value="F:transmembrane transporter activity"/>
    <property type="evidence" value="ECO:0007669"/>
    <property type="project" value="InterPro"/>
</dbReference>
<sequence>MNKKQLNQLLVINLLTMTTFNMAHPVTPKLINELQFPSYMFGVFFALMAVANYVMSPIWGSLSDQKGRKRFLMIGVIGYGLSQVGFGLSTTLFPILIFRLLGGTFSICYITSALAYLTDLTEPKERMKYLSYHTATLSLGTSIGGLLGGYLGETHYEYTFIVQGLFCFVLLGIFAICLKEIQPIMHKGDKLTVYLDHLKPKKTMFDLKSSIGIMILVMTFITITTTAYNSTINYYVESVLNMPSTVNGLVMAIGGMIALIMNVGVGPYLGKKCDEYKIIKSTTFIAGILLVLASVVSSPVLSLVFIIGFIASSALVVPIQQSIVSKIAKENYGEVMGVQGSAKALGMVIGSLGSGFIFSLGSKLPFFFAGLFALLAYLILKKLPR</sequence>
<dbReference type="PANTHER" id="PTHR43414:SF1">
    <property type="entry name" value="PEPTIDE PERMEASE"/>
    <property type="match status" value="1"/>
</dbReference>
<dbReference type="InterPro" id="IPR020846">
    <property type="entry name" value="MFS_dom"/>
</dbReference>
<evidence type="ECO:0000259" key="8">
    <source>
        <dbReference type="PROSITE" id="PS50850"/>
    </source>
</evidence>
<feature type="transmembrane region" description="Helical" evidence="7">
    <location>
        <begin position="158"/>
        <end position="178"/>
    </location>
</feature>
<dbReference type="PROSITE" id="PS50850">
    <property type="entry name" value="MFS"/>
    <property type="match status" value="1"/>
</dbReference>
<keyword evidence="3" id="KW-1003">Cell membrane</keyword>
<feature type="transmembrane region" description="Helical" evidence="7">
    <location>
        <begin position="96"/>
        <end position="117"/>
    </location>
</feature>
<evidence type="ECO:0000256" key="5">
    <source>
        <dbReference type="ARBA" id="ARBA00022989"/>
    </source>
</evidence>
<keyword evidence="2" id="KW-0813">Transport</keyword>
<evidence type="ECO:0000256" key="4">
    <source>
        <dbReference type="ARBA" id="ARBA00022692"/>
    </source>
</evidence>
<keyword evidence="4 7" id="KW-0812">Transmembrane</keyword>